<dbReference type="SMART" id="SM00175">
    <property type="entry name" value="RAB"/>
    <property type="match status" value="1"/>
</dbReference>
<evidence type="ECO:0000256" key="3">
    <source>
        <dbReference type="ARBA" id="ARBA00023222"/>
    </source>
</evidence>
<dbReference type="EMBL" id="JACBKZ010000014">
    <property type="protein sequence ID" value="KAF5931639.1"/>
    <property type="molecule type" value="Genomic_DNA"/>
</dbReference>
<evidence type="ECO:0000313" key="9">
    <source>
        <dbReference type="Proteomes" id="UP000593564"/>
    </source>
</evidence>
<proteinExistence type="predicted"/>
<dbReference type="InterPro" id="IPR027417">
    <property type="entry name" value="P-loop_NTPase"/>
</dbReference>
<dbReference type="GO" id="GO:0005525">
    <property type="term" value="F:GTP binding"/>
    <property type="evidence" value="ECO:0007669"/>
    <property type="project" value="InterPro"/>
</dbReference>
<dbReference type="SUPFAM" id="SSF52540">
    <property type="entry name" value="P-loop containing nucleoside triphosphate hydrolases"/>
    <property type="match status" value="1"/>
</dbReference>
<dbReference type="Gene3D" id="3.40.190.10">
    <property type="entry name" value="Periplasmic binding protein-like II"/>
    <property type="match status" value="2"/>
</dbReference>
<evidence type="ECO:0000256" key="1">
    <source>
        <dbReference type="ARBA" id="ARBA00022605"/>
    </source>
</evidence>
<accession>A0A7J7FTN0</accession>
<dbReference type="GO" id="GO:0004664">
    <property type="term" value="F:prephenate dehydratase activity"/>
    <property type="evidence" value="ECO:0007669"/>
    <property type="project" value="InterPro"/>
</dbReference>
<dbReference type="PROSITE" id="PS51171">
    <property type="entry name" value="PREPHENATE_DEHYDR_3"/>
    <property type="match status" value="1"/>
</dbReference>
<dbReference type="GO" id="GO:0009507">
    <property type="term" value="C:chloroplast"/>
    <property type="evidence" value="ECO:0007669"/>
    <property type="project" value="TreeGrafter"/>
</dbReference>
<feature type="domain" description="Prephenate dehydratase" evidence="7">
    <location>
        <begin position="64"/>
        <end position="207"/>
    </location>
</feature>
<dbReference type="InterPro" id="IPR001086">
    <property type="entry name" value="Preph_deHydtase"/>
</dbReference>
<dbReference type="GO" id="GO:0009094">
    <property type="term" value="P:L-phenylalanine biosynthetic process"/>
    <property type="evidence" value="ECO:0007669"/>
    <property type="project" value="UniProtKB-KW"/>
</dbReference>
<evidence type="ECO:0000259" key="7">
    <source>
        <dbReference type="PROSITE" id="PS51171"/>
    </source>
</evidence>
<name>A0A7J7FTN0_CAMSI</name>
<keyword evidence="4" id="KW-0456">Lyase</keyword>
<dbReference type="Pfam" id="PF00800">
    <property type="entry name" value="PDT"/>
    <property type="match status" value="1"/>
</dbReference>
<gene>
    <name evidence="8" type="ORF">HYC85_027810</name>
</gene>
<organism evidence="8 9">
    <name type="scientific">Camellia sinensis</name>
    <name type="common">Tea plant</name>
    <name type="synonym">Thea sinensis</name>
    <dbReference type="NCBI Taxonomy" id="4442"/>
    <lineage>
        <taxon>Eukaryota</taxon>
        <taxon>Viridiplantae</taxon>
        <taxon>Streptophyta</taxon>
        <taxon>Embryophyta</taxon>
        <taxon>Tracheophyta</taxon>
        <taxon>Spermatophyta</taxon>
        <taxon>Magnoliopsida</taxon>
        <taxon>eudicotyledons</taxon>
        <taxon>Gunneridae</taxon>
        <taxon>Pentapetalae</taxon>
        <taxon>asterids</taxon>
        <taxon>Ericales</taxon>
        <taxon>Theaceae</taxon>
        <taxon>Camellia</taxon>
    </lineage>
</organism>
<dbReference type="PROSITE" id="PS51419">
    <property type="entry name" value="RAB"/>
    <property type="match status" value="1"/>
</dbReference>
<comment type="caution">
    <text evidence="8">The sequence shown here is derived from an EMBL/GenBank/DDBJ whole genome shotgun (WGS) entry which is preliminary data.</text>
</comment>
<feature type="compositionally biased region" description="Low complexity" evidence="6">
    <location>
        <begin position="189"/>
        <end position="198"/>
    </location>
</feature>
<reference evidence="9" key="1">
    <citation type="journal article" date="2020" name="Nat. Commun.">
        <title>Genome assembly of wild tea tree DASZ reveals pedigree and selection history of tea varieties.</title>
        <authorList>
            <person name="Zhang W."/>
            <person name="Zhang Y."/>
            <person name="Qiu H."/>
            <person name="Guo Y."/>
            <person name="Wan H."/>
            <person name="Zhang X."/>
            <person name="Scossa F."/>
            <person name="Alseekh S."/>
            <person name="Zhang Q."/>
            <person name="Wang P."/>
            <person name="Xu L."/>
            <person name="Schmidt M.H."/>
            <person name="Jia X."/>
            <person name="Li D."/>
            <person name="Zhu A."/>
            <person name="Guo F."/>
            <person name="Chen W."/>
            <person name="Ni D."/>
            <person name="Usadel B."/>
            <person name="Fernie A.R."/>
            <person name="Wen W."/>
        </authorList>
    </citation>
    <scope>NUCLEOTIDE SEQUENCE [LARGE SCALE GENOMIC DNA]</scope>
    <source>
        <strain evidence="9">cv. G240</strain>
    </source>
</reference>
<evidence type="ECO:0000256" key="5">
    <source>
        <dbReference type="ARBA" id="ARBA00029440"/>
    </source>
</evidence>
<dbReference type="Proteomes" id="UP000593564">
    <property type="component" value="Unassembled WGS sequence"/>
</dbReference>
<keyword evidence="2" id="KW-0057">Aromatic amino acid biosynthesis</keyword>
<sequence>MFIRSSVSNIKLQLGLILSPKNYNLMTSLSLYKWVLSSISIWDTVRQQRLQSLGVAFYRWADCCILVYDVNVMKSFDTLNNWHEEFLKQFLAWSLRMFQRIMHAVKLGLADKTVLPIENSLIGSIHRNYDLLLQHKLHIVGEVQLAINLCLLALSGVRTEHLKRVLRHPQLENRPSKAKIVQQPRDGLGNTSNTSGGTKVSCGNLRN</sequence>
<dbReference type="GO" id="GO:0003924">
    <property type="term" value="F:GTPase activity"/>
    <property type="evidence" value="ECO:0007669"/>
    <property type="project" value="InterPro"/>
</dbReference>
<dbReference type="AlphaFoldDB" id="A0A7J7FTN0"/>
<reference evidence="8 9" key="2">
    <citation type="submission" date="2020-07" db="EMBL/GenBank/DDBJ databases">
        <title>Genome assembly of wild tea tree DASZ reveals pedigree and selection history of tea varieties.</title>
        <authorList>
            <person name="Zhang W."/>
        </authorList>
    </citation>
    <scope>NUCLEOTIDE SEQUENCE [LARGE SCALE GENOMIC DNA]</scope>
    <source>
        <strain evidence="9">cv. G240</strain>
        <tissue evidence="8">Leaf</tissue>
    </source>
</reference>
<keyword evidence="9" id="KW-1185">Reference proteome</keyword>
<protein>
    <recommendedName>
        <fullName evidence="7">Prephenate dehydratase domain-containing protein</fullName>
    </recommendedName>
</protein>
<dbReference type="Pfam" id="PF08477">
    <property type="entry name" value="Roc"/>
    <property type="match status" value="1"/>
</dbReference>
<dbReference type="PANTHER" id="PTHR21022">
    <property type="entry name" value="PREPHENATE DEHYDRATASE P PROTEIN"/>
    <property type="match status" value="1"/>
</dbReference>
<feature type="region of interest" description="Disordered" evidence="6">
    <location>
        <begin position="173"/>
        <end position="207"/>
    </location>
</feature>
<dbReference type="SUPFAM" id="SSF53850">
    <property type="entry name" value="Periplasmic binding protein-like II"/>
    <property type="match status" value="1"/>
</dbReference>
<evidence type="ECO:0000256" key="4">
    <source>
        <dbReference type="ARBA" id="ARBA00023239"/>
    </source>
</evidence>
<evidence type="ECO:0000256" key="6">
    <source>
        <dbReference type="SAM" id="MobiDB-lite"/>
    </source>
</evidence>
<comment type="pathway">
    <text evidence="5">Amino-acid biosynthesis.</text>
</comment>
<dbReference type="GO" id="GO:0047769">
    <property type="term" value="F:arogenate dehydratase activity"/>
    <property type="evidence" value="ECO:0007669"/>
    <property type="project" value="TreeGrafter"/>
</dbReference>
<keyword evidence="1" id="KW-0028">Amino-acid biosynthesis</keyword>
<evidence type="ECO:0000256" key="2">
    <source>
        <dbReference type="ARBA" id="ARBA00023141"/>
    </source>
</evidence>
<evidence type="ECO:0000313" key="8">
    <source>
        <dbReference type="EMBL" id="KAF5931639.1"/>
    </source>
</evidence>
<keyword evidence="3" id="KW-0584">Phenylalanine biosynthesis</keyword>
<dbReference type="PANTHER" id="PTHR21022:SF12">
    <property type="entry name" value="AROGENATE DEHYDRATASE"/>
    <property type="match status" value="1"/>
</dbReference>